<feature type="domain" description="MULE transposase" evidence="1">
    <location>
        <begin position="2"/>
        <end position="68"/>
    </location>
</feature>
<gene>
    <name evidence="2" type="ORF">LWI29_003182</name>
</gene>
<dbReference type="AlphaFoldDB" id="A0AA39SCG3"/>
<evidence type="ECO:0000313" key="2">
    <source>
        <dbReference type="EMBL" id="KAK0586229.1"/>
    </source>
</evidence>
<reference evidence="2" key="2">
    <citation type="submission" date="2023-06" db="EMBL/GenBank/DDBJ databases">
        <authorList>
            <person name="Swenson N.G."/>
            <person name="Wegrzyn J.L."/>
            <person name="Mcevoy S.L."/>
        </authorList>
    </citation>
    <scope>NUCLEOTIDE SEQUENCE</scope>
    <source>
        <strain evidence="2">NS2018</strain>
        <tissue evidence="2">Leaf</tissue>
    </source>
</reference>
<proteinExistence type="predicted"/>
<dbReference type="EMBL" id="JAUESC010000382">
    <property type="protein sequence ID" value="KAK0586229.1"/>
    <property type="molecule type" value="Genomic_DNA"/>
</dbReference>
<sequence>MIYPLAFGFAHSECTESWTWFLKQLRNVIQYPERVMFVSDRHAGIFAGMEAIFHDTAHGVCAYHLSQKLKKFCRQQDDVIKLYFRATYLYRVEEFNCEMAELKATHRKVYDELLEVGVKKFSRVHSPRKRELSVESAFWLSGRLKEVKRELEEAGRGGKEDGGAS</sequence>
<reference evidence="2" key="1">
    <citation type="journal article" date="2022" name="Plant J.">
        <title>Strategies of tolerance reflected in two North American maple genomes.</title>
        <authorList>
            <person name="McEvoy S.L."/>
            <person name="Sezen U.U."/>
            <person name="Trouern-Trend A."/>
            <person name="McMahon S.M."/>
            <person name="Schaberg P.G."/>
            <person name="Yang J."/>
            <person name="Wegrzyn J.L."/>
            <person name="Swenson N.G."/>
        </authorList>
    </citation>
    <scope>NUCLEOTIDE SEQUENCE</scope>
    <source>
        <strain evidence="2">NS2018</strain>
    </source>
</reference>
<protein>
    <recommendedName>
        <fullName evidence="1">MULE transposase domain-containing protein</fullName>
    </recommendedName>
</protein>
<accession>A0AA39SCG3</accession>
<name>A0AA39SCG3_ACESA</name>
<keyword evidence="3" id="KW-1185">Reference proteome</keyword>
<dbReference type="PANTHER" id="PTHR31973">
    <property type="entry name" value="POLYPROTEIN, PUTATIVE-RELATED"/>
    <property type="match status" value="1"/>
</dbReference>
<evidence type="ECO:0000313" key="3">
    <source>
        <dbReference type="Proteomes" id="UP001168877"/>
    </source>
</evidence>
<dbReference type="Proteomes" id="UP001168877">
    <property type="component" value="Unassembled WGS sequence"/>
</dbReference>
<evidence type="ECO:0000259" key="1">
    <source>
        <dbReference type="Pfam" id="PF10551"/>
    </source>
</evidence>
<comment type="caution">
    <text evidence="2">The sequence shown here is derived from an EMBL/GenBank/DDBJ whole genome shotgun (WGS) entry which is preliminary data.</text>
</comment>
<dbReference type="InterPro" id="IPR018289">
    <property type="entry name" value="MULE_transposase_dom"/>
</dbReference>
<dbReference type="Pfam" id="PF10551">
    <property type="entry name" value="MULE"/>
    <property type="match status" value="1"/>
</dbReference>
<dbReference type="PANTHER" id="PTHR31973:SF195">
    <property type="entry name" value="MUDR FAMILY TRANSPOSASE"/>
    <property type="match status" value="1"/>
</dbReference>
<organism evidence="2 3">
    <name type="scientific">Acer saccharum</name>
    <name type="common">Sugar maple</name>
    <dbReference type="NCBI Taxonomy" id="4024"/>
    <lineage>
        <taxon>Eukaryota</taxon>
        <taxon>Viridiplantae</taxon>
        <taxon>Streptophyta</taxon>
        <taxon>Embryophyta</taxon>
        <taxon>Tracheophyta</taxon>
        <taxon>Spermatophyta</taxon>
        <taxon>Magnoliopsida</taxon>
        <taxon>eudicotyledons</taxon>
        <taxon>Gunneridae</taxon>
        <taxon>Pentapetalae</taxon>
        <taxon>rosids</taxon>
        <taxon>malvids</taxon>
        <taxon>Sapindales</taxon>
        <taxon>Sapindaceae</taxon>
        <taxon>Hippocastanoideae</taxon>
        <taxon>Acereae</taxon>
        <taxon>Acer</taxon>
    </lineage>
</organism>